<keyword evidence="3" id="KW-1185">Reference proteome</keyword>
<dbReference type="AlphaFoldDB" id="A0A2R5FS63"/>
<proteinExistence type="predicted"/>
<reference evidence="2 3" key="1">
    <citation type="submission" date="2017-06" db="EMBL/GenBank/DDBJ databases">
        <title>Genome sequencing of cyanobaciteial culture collection at National Institute for Environmental Studies (NIES).</title>
        <authorList>
            <person name="Hirose Y."/>
            <person name="Shimura Y."/>
            <person name="Fujisawa T."/>
            <person name="Nakamura Y."/>
            <person name="Kawachi M."/>
        </authorList>
    </citation>
    <scope>NUCLEOTIDE SEQUENCE [LARGE SCALE GENOMIC DNA]</scope>
    <source>
        <strain evidence="2 3">NIES-4072</strain>
    </source>
</reference>
<feature type="transmembrane region" description="Helical" evidence="1">
    <location>
        <begin position="77"/>
        <end position="103"/>
    </location>
</feature>
<sequence>MRKLQNNELFRLILYRKFLDDYDLSFISFLQQNKQLLLRSALAMNLLGKIVMTSLTIGMLFLFLGSMLLWFSPNLSSWLFIPGSVLFVGSIILGSLHTIISIWKDF</sequence>
<name>A0A2R5FS63_NOSCO</name>
<keyword evidence="1" id="KW-0472">Membrane</keyword>
<accession>A0A2R5FS63</accession>
<evidence type="ECO:0000313" key="3">
    <source>
        <dbReference type="Proteomes" id="UP000245124"/>
    </source>
</evidence>
<comment type="caution">
    <text evidence="2">The sequence shown here is derived from an EMBL/GenBank/DDBJ whole genome shotgun (WGS) entry which is preliminary data.</text>
</comment>
<evidence type="ECO:0000313" key="2">
    <source>
        <dbReference type="EMBL" id="GBG21602.1"/>
    </source>
</evidence>
<gene>
    <name evidence="2" type="ORF">NIES4072_52890</name>
</gene>
<dbReference type="Proteomes" id="UP000245124">
    <property type="component" value="Unassembled WGS sequence"/>
</dbReference>
<dbReference type="EMBL" id="BDUD01000001">
    <property type="protein sequence ID" value="GBG21602.1"/>
    <property type="molecule type" value="Genomic_DNA"/>
</dbReference>
<keyword evidence="1" id="KW-0812">Transmembrane</keyword>
<evidence type="ECO:0000256" key="1">
    <source>
        <dbReference type="SAM" id="Phobius"/>
    </source>
</evidence>
<organism evidence="2 3">
    <name type="scientific">Nostoc commune NIES-4072</name>
    <dbReference type="NCBI Taxonomy" id="2005467"/>
    <lineage>
        <taxon>Bacteria</taxon>
        <taxon>Bacillati</taxon>
        <taxon>Cyanobacteriota</taxon>
        <taxon>Cyanophyceae</taxon>
        <taxon>Nostocales</taxon>
        <taxon>Nostocaceae</taxon>
        <taxon>Nostoc</taxon>
    </lineage>
</organism>
<keyword evidence="1" id="KW-1133">Transmembrane helix</keyword>
<protein>
    <submittedName>
        <fullName evidence="2">Uncharacterized protein</fullName>
    </submittedName>
</protein>
<feature type="transmembrane region" description="Helical" evidence="1">
    <location>
        <begin position="46"/>
        <end position="71"/>
    </location>
</feature>